<comment type="caution">
    <text evidence="2">The sequence shown here is derived from an EMBL/GenBank/DDBJ whole genome shotgun (WGS) entry which is preliminary data.</text>
</comment>
<dbReference type="STRING" id="226910.UCMB321_0774"/>
<dbReference type="RefSeq" id="WP_040063993.1">
    <property type="nucleotide sequence ID" value="NZ_JXDG01000007.1"/>
</dbReference>
<dbReference type="EMBL" id="JXDG01000007">
    <property type="protein sequence ID" value="KIH85505.1"/>
    <property type="molecule type" value="Genomic_DNA"/>
</dbReference>
<dbReference type="AlphaFoldDB" id="A0A0C2IEU9"/>
<sequence length="262" mass="29295">MSRADESSQWLLLDVPGAPGVVEALKERYAHYLAYNLFDGTPFHGLGEVAPRLLQLAEDCPLSRFSQANPGLWPGLFLRSRAPLPTLLAHLRQILVVRFDEQEQGLLSYYNPQTASYFFDSADPGELSGWLGPISCLYWHGGTWADKAIGSVGWQQLINPGLEVPVLGAPPSLSCRQQRRLQSCLLERHAYQWSRCSGHEYDRTWCHVQEGIAQGFREYGLLDGWLHLRAEYPAAPIPTSLPGGSPVERLENLRRTWSAGQG</sequence>
<protein>
    <recommendedName>
        <fullName evidence="1">DUF4123 domain-containing protein</fullName>
    </recommendedName>
</protein>
<dbReference type="Proteomes" id="UP000031535">
    <property type="component" value="Unassembled WGS sequence"/>
</dbReference>
<feature type="domain" description="DUF4123" evidence="1">
    <location>
        <begin position="10"/>
        <end position="127"/>
    </location>
</feature>
<reference evidence="2 3" key="1">
    <citation type="submission" date="2015-01" db="EMBL/GenBank/DDBJ databases">
        <title>Complete genome of Pseudomonas batumici UCM B-321 producer of the batumin antibiotic with strong antistaphilococcal and potential anticancer activity.</title>
        <authorList>
            <person name="Klochko V.V."/>
            <person name="Zelena L.B."/>
            <person name="Elena K.A."/>
            <person name="Reva O.N."/>
        </authorList>
    </citation>
    <scope>NUCLEOTIDE SEQUENCE [LARGE SCALE GENOMIC DNA]</scope>
    <source>
        <strain evidence="2 3">UCM B-321</strain>
    </source>
</reference>
<accession>A0A0C2IEU9</accession>
<dbReference type="Pfam" id="PF13503">
    <property type="entry name" value="DUF4123"/>
    <property type="match status" value="1"/>
</dbReference>
<dbReference type="InterPro" id="IPR025391">
    <property type="entry name" value="DUF4123"/>
</dbReference>
<evidence type="ECO:0000313" key="3">
    <source>
        <dbReference type="Proteomes" id="UP000031535"/>
    </source>
</evidence>
<organism evidence="2 3">
    <name type="scientific">Pseudomonas batumici</name>
    <dbReference type="NCBI Taxonomy" id="226910"/>
    <lineage>
        <taxon>Bacteria</taxon>
        <taxon>Pseudomonadati</taxon>
        <taxon>Pseudomonadota</taxon>
        <taxon>Gammaproteobacteria</taxon>
        <taxon>Pseudomonadales</taxon>
        <taxon>Pseudomonadaceae</taxon>
        <taxon>Pseudomonas</taxon>
    </lineage>
</organism>
<evidence type="ECO:0000259" key="1">
    <source>
        <dbReference type="Pfam" id="PF13503"/>
    </source>
</evidence>
<name>A0A0C2IEU9_9PSED</name>
<gene>
    <name evidence="2" type="ORF">UCMB321_0774</name>
</gene>
<evidence type="ECO:0000313" key="2">
    <source>
        <dbReference type="EMBL" id="KIH85505.1"/>
    </source>
</evidence>
<dbReference type="PATRIC" id="fig|226910.6.peg.770"/>
<keyword evidence="3" id="KW-1185">Reference proteome</keyword>
<proteinExistence type="predicted"/>
<dbReference type="OrthoDB" id="6363308at2"/>